<proteinExistence type="predicted"/>
<comment type="caution">
    <text evidence="1">The sequence shown here is derived from an EMBL/GenBank/DDBJ whole genome shotgun (WGS) entry which is preliminary data.</text>
</comment>
<name>A0ABS4KPB0_9CLOT</name>
<evidence type="ECO:0000313" key="1">
    <source>
        <dbReference type="EMBL" id="MBP2031873.1"/>
    </source>
</evidence>
<dbReference type="InterPro" id="IPR036866">
    <property type="entry name" value="RibonucZ/Hydroxyglut_hydro"/>
</dbReference>
<dbReference type="SUPFAM" id="SSF56281">
    <property type="entry name" value="Metallo-hydrolase/oxidoreductase"/>
    <property type="match status" value="1"/>
</dbReference>
<sequence length="150" mass="17226">MLFRLNRTKKITGNIFVVKTLISNFFIYSDGRITICFNSGFIPLIINRELRKVNVKPESISNVFLTSPKFQHIGGIKVFKNARIYMSDDLSSKRSQKLLEDLDKRNNMEYEKIKDGDIIDLGSIKVRSFVIPGHLPGSMSYIVNDSFVFI</sequence>
<dbReference type="Gene3D" id="3.60.15.10">
    <property type="entry name" value="Ribonuclease Z/Hydroxyacylglutathione hydrolase-like"/>
    <property type="match status" value="1"/>
</dbReference>
<gene>
    <name evidence="1" type="ORF">J2Z42_000538</name>
</gene>
<dbReference type="RefSeq" id="WP_209700830.1">
    <property type="nucleotide sequence ID" value="NZ_JAGGLM010000002.1"/>
</dbReference>
<reference evidence="1 2" key="1">
    <citation type="submission" date="2021-03" db="EMBL/GenBank/DDBJ databases">
        <title>Genomic Encyclopedia of Type Strains, Phase IV (KMG-IV): sequencing the most valuable type-strain genomes for metagenomic binning, comparative biology and taxonomic classification.</title>
        <authorList>
            <person name="Goeker M."/>
        </authorList>
    </citation>
    <scope>NUCLEOTIDE SEQUENCE [LARGE SCALE GENOMIC DNA]</scope>
    <source>
        <strain evidence="1 2">DSM 28783</strain>
    </source>
</reference>
<evidence type="ECO:0000313" key="2">
    <source>
        <dbReference type="Proteomes" id="UP001519307"/>
    </source>
</evidence>
<protein>
    <submittedName>
        <fullName evidence="1">Glyoxylase-like metal-dependent hydrolase (Beta-lactamase superfamily II)</fullName>
    </submittedName>
</protein>
<accession>A0ABS4KPB0</accession>
<dbReference type="Proteomes" id="UP001519307">
    <property type="component" value="Unassembled WGS sequence"/>
</dbReference>
<keyword evidence="2" id="KW-1185">Reference proteome</keyword>
<dbReference type="EMBL" id="JAGGLM010000002">
    <property type="protein sequence ID" value="MBP2031873.1"/>
    <property type="molecule type" value="Genomic_DNA"/>
</dbReference>
<organism evidence="1 2">
    <name type="scientific">Clostridium algifaecis</name>
    <dbReference type="NCBI Taxonomy" id="1472040"/>
    <lineage>
        <taxon>Bacteria</taxon>
        <taxon>Bacillati</taxon>
        <taxon>Bacillota</taxon>
        <taxon>Clostridia</taxon>
        <taxon>Eubacteriales</taxon>
        <taxon>Clostridiaceae</taxon>
        <taxon>Clostridium</taxon>
    </lineage>
</organism>